<feature type="region of interest" description="Disordered" evidence="1">
    <location>
        <begin position="189"/>
        <end position="214"/>
    </location>
</feature>
<evidence type="ECO:0000256" key="1">
    <source>
        <dbReference type="SAM" id="MobiDB-lite"/>
    </source>
</evidence>
<evidence type="ECO:0000313" key="3">
    <source>
        <dbReference type="Proteomes" id="UP000299102"/>
    </source>
</evidence>
<dbReference type="AlphaFoldDB" id="A0A4C1UCZ7"/>
<evidence type="ECO:0000313" key="2">
    <source>
        <dbReference type="EMBL" id="GBP23816.1"/>
    </source>
</evidence>
<feature type="region of interest" description="Disordered" evidence="1">
    <location>
        <begin position="645"/>
        <end position="667"/>
    </location>
</feature>
<feature type="compositionally biased region" description="Basic and acidic residues" evidence="1">
    <location>
        <begin position="902"/>
        <end position="913"/>
    </location>
</feature>
<accession>A0A4C1UCZ7</accession>
<feature type="region of interest" description="Disordered" evidence="1">
    <location>
        <begin position="837"/>
        <end position="880"/>
    </location>
</feature>
<feature type="region of interest" description="Disordered" evidence="1">
    <location>
        <begin position="900"/>
        <end position="931"/>
    </location>
</feature>
<feature type="compositionally biased region" description="Basic residues" evidence="1">
    <location>
        <begin position="837"/>
        <end position="847"/>
    </location>
</feature>
<keyword evidence="3" id="KW-1185">Reference proteome</keyword>
<dbReference type="Proteomes" id="UP000299102">
    <property type="component" value="Unassembled WGS sequence"/>
</dbReference>
<feature type="region of interest" description="Disordered" evidence="1">
    <location>
        <begin position="95"/>
        <end position="117"/>
    </location>
</feature>
<name>A0A4C1UCZ7_EUMVA</name>
<reference evidence="2 3" key="1">
    <citation type="journal article" date="2019" name="Commun. Biol.">
        <title>The bagworm genome reveals a unique fibroin gene that provides high tensile strength.</title>
        <authorList>
            <person name="Kono N."/>
            <person name="Nakamura H."/>
            <person name="Ohtoshi R."/>
            <person name="Tomita M."/>
            <person name="Numata K."/>
            <person name="Arakawa K."/>
        </authorList>
    </citation>
    <scope>NUCLEOTIDE SEQUENCE [LARGE SCALE GENOMIC DNA]</scope>
</reference>
<organism evidence="2 3">
    <name type="scientific">Eumeta variegata</name>
    <name type="common">Bagworm moth</name>
    <name type="synonym">Eumeta japonica</name>
    <dbReference type="NCBI Taxonomy" id="151549"/>
    <lineage>
        <taxon>Eukaryota</taxon>
        <taxon>Metazoa</taxon>
        <taxon>Ecdysozoa</taxon>
        <taxon>Arthropoda</taxon>
        <taxon>Hexapoda</taxon>
        <taxon>Insecta</taxon>
        <taxon>Pterygota</taxon>
        <taxon>Neoptera</taxon>
        <taxon>Endopterygota</taxon>
        <taxon>Lepidoptera</taxon>
        <taxon>Glossata</taxon>
        <taxon>Ditrysia</taxon>
        <taxon>Tineoidea</taxon>
        <taxon>Psychidae</taxon>
        <taxon>Oiketicinae</taxon>
        <taxon>Eumeta</taxon>
    </lineage>
</organism>
<comment type="caution">
    <text evidence="2">The sequence shown here is derived from an EMBL/GenBank/DDBJ whole genome shotgun (WGS) entry which is preliminary data.</text>
</comment>
<proteinExistence type="predicted"/>
<dbReference type="EMBL" id="BGZK01000154">
    <property type="protein sequence ID" value="GBP23816.1"/>
    <property type="molecule type" value="Genomic_DNA"/>
</dbReference>
<protein>
    <submittedName>
        <fullName evidence="2">Uncharacterized protein</fullName>
    </submittedName>
</protein>
<feature type="compositionally biased region" description="Polar residues" evidence="1">
    <location>
        <begin position="193"/>
        <end position="208"/>
    </location>
</feature>
<sequence length="1044" mass="117081">MAPQHVFMYVTYFANARPDEMSSCAATNRYDYACFPHQLSWAVELHAGLLQFFGQVPYVVSTSRVISAGAARARPPQREYVDLPVLFPCSIVCGKNKKSSPPPSRQSSCRSEQNVEPHRFQPVTVDQATANTVISPALAAAGRVGSSTRRPVGRFNSCSDRKVDVVRLWVWITKTFDWHRLKRLFGDRPPGSAHSSRTGGSRIMTSWDGNGRAVGTPLSNRKVTLYPLNSENERIGRTSARRARQARGHDVDERWGLRLPSGLVRSARNLAPRSGIKRSYTDDNDDDNNVIKTIAKCNPFREHSAVVHLHFVRIDRAKTGKGAGMHTLTAVVRLCRSALVSRGRRRRALFGHGDSTRRTDDADRPNEQMTRSYRVLKLVNGKTCLLKKCEHLPCRRSRGRTDASDSLRIASDGCAIDTIVSDIVHLKKFLRLWWATTYELRKRNVVTQQHWHISGTRERAARPFSCCAYIARSAGRAPEPGAPRRRVSHALEGKTINRCQRADEGPASGVRVAGHCSIETATLQSQKKYMGGRVLTKAVIDVVRASAYLGGRRDRHAKAHDSIQLRTSTQRKEKQSIVHNNCCPSISHLLEAIKNGTANVLILYIIILSSQWKCFRAHLDGRRRRGRRKTQYVQCSGLTSGKIDRTRATAAGRRRPPGRPPPTARIDCGAVNCPRIERECSFNEERSGDRHRKYERANLDVTRHPLRASTSPRPLSRVQQHPRSFPILARDLRRISCATFTILLLAKGRTIIGRLYTPVAPNPDQNLPPLLQLRSLWCIETWYFQPSRLAEGRANNHDNCLVLYCIPNTLNTSKTVRVKRQGRVVQKQYHRLQWRKKPRRRVLRRAPRPAPASLARTGSSIGAEAESRARGARAGAGRTSHVIPSATATFFSYHHNPPLYNHDSRELSSRTEMHSTGFKPRRRPRITNGPGELCERRQIDVTRLTETVGSGGPRFLSVCASVTHPGPSGVLARALCRGTADEHRAYEALLNKTISFATPPARCAVRVRPAVTVGVVVSPFACGFARRHRMNFLAFHIHRPRCPS</sequence>
<gene>
    <name evidence="2" type="ORF">EVAR_86191_1</name>
</gene>